<reference evidence="8 9" key="1">
    <citation type="submission" date="2017-05" db="EMBL/GenBank/DDBJ databases">
        <title>Complete and WGS of Bordetella genogroups.</title>
        <authorList>
            <person name="Spilker T."/>
            <person name="LiPuma J."/>
        </authorList>
    </citation>
    <scope>NUCLEOTIDE SEQUENCE [LARGE SCALE GENOMIC DNA]</scope>
    <source>
        <strain evidence="8 9">AU19157</strain>
    </source>
</reference>
<organism evidence="8 9">
    <name type="scientific">Bordetella genomosp. 8</name>
    <dbReference type="NCBI Taxonomy" id="1416806"/>
    <lineage>
        <taxon>Bacteria</taxon>
        <taxon>Pseudomonadati</taxon>
        <taxon>Pseudomonadota</taxon>
        <taxon>Betaproteobacteria</taxon>
        <taxon>Burkholderiales</taxon>
        <taxon>Alcaligenaceae</taxon>
        <taxon>Bordetella</taxon>
    </lineage>
</organism>
<keyword evidence="5 8" id="KW-0067">ATP-binding</keyword>
<dbReference type="InterPro" id="IPR050319">
    <property type="entry name" value="ABC_transp_ATP-bind"/>
</dbReference>
<dbReference type="CDD" id="cd03257">
    <property type="entry name" value="ABC_NikE_OppD_transporters"/>
    <property type="match status" value="1"/>
</dbReference>
<dbReference type="InterPro" id="IPR027417">
    <property type="entry name" value="P-loop_NTPase"/>
</dbReference>
<evidence type="ECO:0000256" key="3">
    <source>
        <dbReference type="ARBA" id="ARBA00022475"/>
    </source>
</evidence>
<dbReference type="Proteomes" id="UP000194151">
    <property type="component" value="Chromosome"/>
</dbReference>
<dbReference type="GO" id="GO:0016887">
    <property type="term" value="F:ATP hydrolysis activity"/>
    <property type="evidence" value="ECO:0007669"/>
    <property type="project" value="InterPro"/>
</dbReference>
<keyword evidence="4" id="KW-0547">Nucleotide-binding</keyword>
<dbReference type="InterPro" id="IPR003593">
    <property type="entry name" value="AAA+_ATPase"/>
</dbReference>
<dbReference type="EMBL" id="CP021108">
    <property type="protein sequence ID" value="ARP82882.1"/>
    <property type="molecule type" value="Genomic_DNA"/>
</dbReference>
<dbReference type="PROSITE" id="PS00211">
    <property type="entry name" value="ABC_TRANSPORTER_1"/>
    <property type="match status" value="1"/>
</dbReference>
<dbReference type="KEGG" id="bgv:CAL12_20075"/>
<keyword evidence="3" id="KW-1003">Cell membrane</keyword>
<keyword evidence="2" id="KW-0813">Transport</keyword>
<comment type="similarity">
    <text evidence="1">Belongs to the ABC transporter superfamily.</text>
</comment>
<dbReference type="Pfam" id="PF08352">
    <property type="entry name" value="oligo_HPY"/>
    <property type="match status" value="1"/>
</dbReference>
<dbReference type="GO" id="GO:0015833">
    <property type="term" value="P:peptide transport"/>
    <property type="evidence" value="ECO:0007669"/>
    <property type="project" value="InterPro"/>
</dbReference>
<feature type="domain" description="ABC transporter" evidence="7">
    <location>
        <begin position="2"/>
        <end position="255"/>
    </location>
</feature>
<accession>A0A1W6YP65</accession>
<dbReference type="PROSITE" id="PS50893">
    <property type="entry name" value="ABC_TRANSPORTER_2"/>
    <property type="match status" value="1"/>
</dbReference>
<evidence type="ECO:0000259" key="7">
    <source>
        <dbReference type="PROSITE" id="PS50893"/>
    </source>
</evidence>
<name>A0A1W6YP65_9BORD</name>
<dbReference type="SUPFAM" id="SSF52540">
    <property type="entry name" value="P-loop containing nucleoside triphosphate hydrolases"/>
    <property type="match status" value="1"/>
</dbReference>
<proteinExistence type="inferred from homology"/>
<dbReference type="OrthoDB" id="9802772at2"/>
<protein>
    <submittedName>
        <fullName evidence="8">ABC transporter ATP-binding protein</fullName>
    </submittedName>
</protein>
<dbReference type="AlphaFoldDB" id="A0A1W6YP65"/>
<dbReference type="Pfam" id="PF00005">
    <property type="entry name" value="ABC_tran"/>
    <property type="match status" value="1"/>
</dbReference>
<dbReference type="GO" id="GO:0005524">
    <property type="term" value="F:ATP binding"/>
    <property type="evidence" value="ECO:0007669"/>
    <property type="project" value="UniProtKB-KW"/>
</dbReference>
<dbReference type="RefSeq" id="WP_086066237.1">
    <property type="nucleotide sequence ID" value="NZ_CP021108.1"/>
</dbReference>
<evidence type="ECO:0000256" key="1">
    <source>
        <dbReference type="ARBA" id="ARBA00005417"/>
    </source>
</evidence>
<evidence type="ECO:0000256" key="4">
    <source>
        <dbReference type="ARBA" id="ARBA00022741"/>
    </source>
</evidence>
<dbReference type="Gene3D" id="3.40.50.300">
    <property type="entry name" value="P-loop containing nucleotide triphosphate hydrolases"/>
    <property type="match status" value="1"/>
</dbReference>
<feature type="region of interest" description="Disordered" evidence="6">
    <location>
        <begin position="262"/>
        <end position="284"/>
    </location>
</feature>
<dbReference type="GO" id="GO:0055085">
    <property type="term" value="P:transmembrane transport"/>
    <property type="evidence" value="ECO:0007669"/>
    <property type="project" value="UniProtKB-ARBA"/>
</dbReference>
<dbReference type="InterPro" id="IPR013563">
    <property type="entry name" value="Oligopep_ABC_C"/>
</dbReference>
<dbReference type="PANTHER" id="PTHR43776:SF7">
    <property type="entry name" value="D,D-DIPEPTIDE TRANSPORT ATP-BINDING PROTEIN DDPF-RELATED"/>
    <property type="match status" value="1"/>
</dbReference>
<dbReference type="PANTHER" id="PTHR43776">
    <property type="entry name" value="TRANSPORT ATP-BINDING PROTEIN"/>
    <property type="match status" value="1"/>
</dbReference>
<evidence type="ECO:0000313" key="9">
    <source>
        <dbReference type="Proteomes" id="UP000194151"/>
    </source>
</evidence>
<sequence length="284" mass="31419">MLQIEHLTKHYAPPRTLLRRRPVPFTALDDVSLTIQKGQSFGVVGESGSGKTTLTRCVLGLESLSGGRILFDGQDVAQVKRGGLRDLRARMQIVFQDPYASLNPRMTVGEIIAEPLRIHRDKLRLNARQQTDRVRELLQLVGLNAAYASRFPHEFSGGQRQRIGIARALAAQPEVLILDEPTSALDVSVQAQVLNLLLDLQSRLQLTYLFISHDLGVIRYVCDRVALLYRGKLVEEGPTQQIFDHPRESYTRSLLAAMPGIDPDASPFHGRQGGATEAAGAPRS</sequence>
<gene>
    <name evidence="8" type="ORF">CAL12_20075</name>
</gene>
<dbReference type="SMART" id="SM00382">
    <property type="entry name" value="AAA"/>
    <property type="match status" value="1"/>
</dbReference>
<keyword evidence="3" id="KW-0472">Membrane</keyword>
<dbReference type="STRING" id="1416806.CAL12_20075"/>
<evidence type="ECO:0000256" key="5">
    <source>
        <dbReference type="ARBA" id="ARBA00022840"/>
    </source>
</evidence>
<evidence type="ECO:0000313" key="8">
    <source>
        <dbReference type="EMBL" id="ARP82882.1"/>
    </source>
</evidence>
<evidence type="ECO:0000256" key="6">
    <source>
        <dbReference type="SAM" id="MobiDB-lite"/>
    </source>
</evidence>
<keyword evidence="9" id="KW-1185">Reference proteome</keyword>
<dbReference type="InterPro" id="IPR003439">
    <property type="entry name" value="ABC_transporter-like_ATP-bd"/>
</dbReference>
<evidence type="ECO:0000256" key="2">
    <source>
        <dbReference type="ARBA" id="ARBA00022448"/>
    </source>
</evidence>
<dbReference type="FunFam" id="3.40.50.300:FF:000016">
    <property type="entry name" value="Oligopeptide ABC transporter ATP-binding component"/>
    <property type="match status" value="1"/>
</dbReference>
<dbReference type="InterPro" id="IPR017871">
    <property type="entry name" value="ABC_transporter-like_CS"/>
</dbReference>